<feature type="compositionally biased region" description="Low complexity" evidence="1">
    <location>
        <begin position="795"/>
        <end position="808"/>
    </location>
</feature>
<sequence length="1480" mass="165527">MLSGHSSSSLSALRVEHLLRHQAVALLSCALLSISEERRRGWLVSLDRVQHPNRHVGSGCPFVGCAHKQIWREWDLMDGYEDRENVGVAVLDILWGAKALVVDEDGELRQRRGKLDVADVVYLSWRYGWERSAGGVDICSWSECFPAAHYQNKKYVQFAWMLVTQLLHPRNTPSLQALRARHSPALVRELRAARSGISPVVVQLELDIRQWQEEQHCARLPTADEDSVLHRRIANYCNKEKSARCRLMRAAYPADVENIQELKLDCLEASDDGDGCVKWRSDVERQMMQSIPGRPEGDVVMFRATGRSTVFWCTVDVDMDGETAMVAERPHTQTAKEVFALLANVNLKFETKLRRAAQMLACTPTFTGVGGALSRLVFYSQEEDNVEKPLQRFQCRLRDVGATGERAFLDHVMEKHSGVKVKQDEVTSFATQRRLMENADERLRQPDQGGRFETGCVVCPRRFWREQLKMLILFQDPTGNSELGESAVEAITPGQQERLCRLLGVETYSRRWPHIPATELRASAVEHPYCTGGTCCWSVWRVTGVRSVHWDMQLRGTIWFGALVRDPQHCRCALSFAAIQLHHQATKVEEHGVDLDWAVEMPQLPSAASMRRIVARDPVAQARCFAFMMDIFCEEVLGILPPLRKGSYRVGAPARRLPSKMAVQRYQYDSQLALSQQLHCPTEPLPLSERQRSECGHQYETIALVPTEPDGHEVEALKGGGSLAAKLLTLTGCYASLRPKYLRRSERAGMSNPVAQTVMRCNVDVKYIGRTFAEADLLTFCDGTVHEELGLEVPVSASSPSGLSGSGLQEMELQGPAPSSTARTAQAATETPSSTVAGSSSDLPHVEQALATGLDGGESLPKKGRTARALDTEPTKMRAMRKALQRILVDLSRDVQDVGFYTGEYALKKFQISRSMLPELYAGVLLWQEDMENVLQQKPHLKSAPLDVVEDPEGQGPVAVDEIADVMEEEGEARAVHQEVRAADDNVVVPANLHLIADVEVQKYAAHMLGLSSYPFPTCAGDCRLSHRCFACHTMVEDDKEGVLRARFSTHWTRWKAHMSLWRGSAEERVLAGLSAPVIRDVAGVRPYLMAAKDANVAFRYLEQMFFRAAGVDYRFHDVLRICERVGWYAELSTAWLERFEQHHAARRLSSSRRRAERFALMTSLDKVEDLEDDTAPPDIEGDDVEDDLCLREELENLECAQWPVDGNSLHEAMFREEEWMKVLGTGDDDDDDDDDEMAVDHGFQPLQEMEDAFLAKLNEKNMGPSDYAAALLVEHKLMGRAMKVATVFGLAGGSGKTCYVAGAPTHAAVRLLGRAAKTLHKLANAHKGSGLDRRALRTAKSKGDPIEKKIEGAMAMLLDELSMVPPDVYHAGTFRLAMTRQERWRLEMVRYLEQWFGNVPIGVQLADFLQLRPTACLSLREWQDAQRATDAAVAPESDQEAEAGVEEVAAEHTSNASELGRLAFKSSLQRVVHFTSHHP</sequence>
<dbReference type="Proteomes" id="UP001642464">
    <property type="component" value="Unassembled WGS sequence"/>
</dbReference>
<reference evidence="2 3" key="1">
    <citation type="submission" date="2024-02" db="EMBL/GenBank/DDBJ databases">
        <authorList>
            <person name="Chen Y."/>
            <person name="Shah S."/>
            <person name="Dougan E. K."/>
            <person name="Thang M."/>
            <person name="Chan C."/>
        </authorList>
    </citation>
    <scope>NUCLEOTIDE SEQUENCE [LARGE SCALE GENOMIC DNA]</scope>
</reference>
<name>A0ABP0MNJ2_9DINO</name>
<feature type="compositionally biased region" description="Polar residues" evidence="1">
    <location>
        <begin position="817"/>
        <end position="842"/>
    </location>
</feature>
<evidence type="ECO:0000256" key="1">
    <source>
        <dbReference type="SAM" id="MobiDB-lite"/>
    </source>
</evidence>
<organism evidence="2 3">
    <name type="scientific">Durusdinium trenchii</name>
    <dbReference type="NCBI Taxonomy" id="1381693"/>
    <lineage>
        <taxon>Eukaryota</taxon>
        <taxon>Sar</taxon>
        <taxon>Alveolata</taxon>
        <taxon>Dinophyceae</taxon>
        <taxon>Suessiales</taxon>
        <taxon>Symbiodiniaceae</taxon>
        <taxon>Durusdinium</taxon>
    </lineage>
</organism>
<evidence type="ECO:0000313" key="2">
    <source>
        <dbReference type="EMBL" id="CAK9053056.1"/>
    </source>
</evidence>
<comment type="caution">
    <text evidence="2">The sequence shown here is derived from an EMBL/GenBank/DDBJ whole genome shotgun (WGS) entry which is preliminary data.</text>
</comment>
<dbReference type="EMBL" id="CAXAMM010023080">
    <property type="protein sequence ID" value="CAK9053056.1"/>
    <property type="molecule type" value="Genomic_DNA"/>
</dbReference>
<evidence type="ECO:0000313" key="3">
    <source>
        <dbReference type="Proteomes" id="UP001642464"/>
    </source>
</evidence>
<feature type="region of interest" description="Disordered" evidence="1">
    <location>
        <begin position="795"/>
        <end position="843"/>
    </location>
</feature>
<protein>
    <submittedName>
        <fullName evidence="2">Uncharacterized protein</fullName>
    </submittedName>
</protein>
<proteinExistence type="predicted"/>
<gene>
    <name evidence="2" type="ORF">SCF082_LOCUS28954</name>
</gene>
<keyword evidence="3" id="KW-1185">Reference proteome</keyword>
<accession>A0ABP0MNJ2</accession>